<dbReference type="eggNOG" id="KOG0895">
    <property type="taxonomic scope" value="Eukaryota"/>
</dbReference>
<dbReference type="AlphaFoldDB" id="D8S0R6"/>
<evidence type="ECO:0000256" key="1">
    <source>
        <dbReference type="ARBA" id="ARBA00022679"/>
    </source>
</evidence>
<dbReference type="Pfam" id="PF00179">
    <property type="entry name" value="UQ_con"/>
    <property type="match status" value="1"/>
</dbReference>
<accession>D8S0R6</accession>
<protein>
    <submittedName>
        <fullName evidence="4">Ubiquitin-conjugating enzyme 25, E2-like protein</fullName>
    </submittedName>
</protein>
<dbReference type="Gene3D" id="3.10.110.10">
    <property type="entry name" value="Ubiquitin Conjugating Enzyme"/>
    <property type="match status" value="1"/>
</dbReference>
<evidence type="ECO:0000256" key="2">
    <source>
        <dbReference type="ARBA" id="ARBA00022786"/>
    </source>
</evidence>
<dbReference type="HOGENOM" id="CLU_944592_0_0_1"/>
<dbReference type="Gramene" id="EFJ22097">
    <property type="protein sequence ID" value="EFJ22097"/>
    <property type="gene ID" value="SELMODRAFT_105943"/>
</dbReference>
<dbReference type="OMA" id="RHYESEN"/>
<name>D8S0R6_SELML</name>
<evidence type="ECO:0000313" key="5">
    <source>
        <dbReference type="Proteomes" id="UP000001514"/>
    </source>
</evidence>
<gene>
    <name evidence="4" type="ORF">SELMODRAFT_105943</name>
</gene>
<dbReference type="STRING" id="88036.D8S0R6"/>
<dbReference type="Proteomes" id="UP000001514">
    <property type="component" value="Unassembled WGS sequence"/>
</dbReference>
<keyword evidence="2" id="KW-0833">Ubl conjugation pathway</keyword>
<dbReference type="PANTHER" id="PTHR46116:SF39">
    <property type="entry name" value="BACULOVIRAL IAP REPEAT-CONTAINING PROTEIN 6"/>
    <property type="match status" value="1"/>
</dbReference>
<dbReference type="EMBL" id="GL377597">
    <property type="protein sequence ID" value="EFJ22097.1"/>
    <property type="molecule type" value="Genomic_DNA"/>
</dbReference>
<dbReference type="SMART" id="SM00212">
    <property type="entry name" value="UBCc"/>
    <property type="match status" value="1"/>
</dbReference>
<reference evidence="4 5" key="1">
    <citation type="journal article" date="2011" name="Science">
        <title>The Selaginella genome identifies genetic changes associated with the evolution of vascular plants.</title>
        <authorList>
            <person name="Banks J.A."/>
            <person name="Nishiyama T."/>
            <person name="Hasebe M."/>
            <person name="Bowman J.L."/>
            <person name="Gribskov M."/>
            <person name="dePamphilis C."/>
            <person name="Albert V.A."/>
            <person name="Aono N."/>
            <person name="Aoyama T."/>
            <person name="Ambrose B.A."/>
            <person name="Ashton N.W."/>
            <person name="Axtell M.J."/>
            <person name="Barker E."/>
            <person name="Barker M.S."/>
            <person name="Bennetzen J.L."/>
            <person name="Bonawitz N.D."/>
            <person name="Chapple C."/>
            <person name="Cheng C."/>
            <person name="Correa L.G."/>
            <person name="Dacre M."/>
            <person name="DeBarry J."/>
            <person name="Dreyer I."/>
            <person name="Elias M."/>
            <person name="Engstrom E.M."/>
            <person name="Estelle M."/>
            <person name="Feng L."/>
            <person name="Finet C."/>
            <person name="Floyd S.K."/>
            <person name="Frommer W.B."/>
            <person name="Fujita T."/>
            <person name="Gramzow L."/>
            <person name="Gutensohn M."/>
            <person name="Harholt J."/>
            <person name="Hattori M."/>
            <person name="Heyl A."/>
            <person name="Hirai T."/>
            <person name="Hiwatashi Y."/>
            <person name="Ishikawa M."/>
            <person name="Iwata M."/>
            <person name="Karol K.G."/>
            <person name="Koehler B."/>
            <person name="Kolukisaoglu U."/>
            <person name="Kubo M."/>
            <person name="Kurata T."/>
            <person name="Lalonde S."/>
            <person name="Li K."/>
            <person name="Li Y."/>
            <person name="Litt A."/>
            <person name="Lyons E."/>
            <person name="Manning G."/>
            <person name="Maruyama T."/>
            <person name="Michael T.P."/>
            <person name="Mikami K."/>
            <person name="Miyazaki S."/>
            <person name="Morinaga S."/>
            <person name="Murata T."/>
            <person name="Mueller-Roeber B."/>
            <person name="Nelson D.R."/>
            <person name="Obara M."/>
            <person name="Oguri Y."/>
            <person name="Olmstead R.G."/>
            <person name="Onodera N."/>
            <person name="Petersen B.L."/>
            <person name="Pils B."/>
            <person name="Prigge M."/>
            <person name="Rensing S.A."/>
            <person name="Riano-Pachon D.M."/>
            <person name="Roberts A.W."/>
            <person name="Sato Y."/>
            <person name="Scheller H.V."/>
            <person name="Schulz B."/>
            <person name="Schulz C."/>
            <person name="Shakirov E.V."/>
            <person name="Shibagaki N."/>
            <person name="Shinohara N."/>
            <person name="Shippen D.E."/>
            <person name="Soerensen I."/>
            <person name="Sotooka R."/>
            <person name="Sugimoto N."/>
            <person name="Sugita M."/>
            <person name="Sumikawa N."/>
            <person name="Tanurdzic M."/>
            <person name="Theissen G."/>
            <person name="Ulvskov P."/>
            <person name="Wakazuki S."/>
            <person name="Weng J.K."/>
            <person name="Willats W.W."/>
            <person name="Wipf D."/>
            <person name="Wolf P.G."/>
            <person name="Yang L."/>
            <person name="Zimmer A.D."/>
            <person name="Zhu Q."/>
            <person name="Mitros T."/>
            <person name="Hellsten U."/>
            <person name="Loque D."/>
            <person name="Otillar R."/>
            <person name="Salamov A."/>
            <person name="Schmutz J."/>
            <person name="Shapiro H."/>
            <person name="Lindquist E."/>
            <person name="Lucas S."/>
            <person name="Rokhsar D."/>
            <person name="Grigoriev I.V."/>
        </authorList>
    </citation>
    <scope>NUCLEOTIDE SEQUENCE [LARGE SCALE GENOMIC DNA]</scope>
</reference>
<dbReference type="FunCoup" id="D8S0R6">
    <property type="interactions" value="1285"/>
</dbReference>
<dbReference type="InterPro" id="IPR016135">
    <property type="entry name" value="UBQ-conjugating_enzyme/RWD"/>
</dbReference>
<feature type="domain" description="UBC core" evidence="3">
    <location>
        <begin position="45"/>
        <end position="210"/>
    </location>
</feature>
<evidence type="ECO:0000259" key="3">
    <source>
        <dbReference type="PROSITE" id="PS50127"/>
    </source>
</evidence>
<dbReference type="PANTHER" id="PTHR46116">
    <property type="entry name" value="(E3-INDEPENDENT) E2 UBIQUITIN-CONJUGATING ENZYME"/>
    <property type="match status" value="1"/>
</dbReference>
<keyword evidence="1" id="KW-0808">Transferase</keyword>
<dbReference type="PROSITE" id="PS50127">
    <property type="entry name" value="UBC_2"/>
    <property type="match status" value="1"/>
</dbReference>
<dbReference type="CDD" id="cd23810">
    <property type="entry name" value="UBCc_BIRC6"/>
    <property type="match status" value="1"/>
</dbReference>
<organism evidence="5">
    <name type="scientific">Selaginella moellendorffii</name>
    <name type="common">Spikemoss</name>
    <dbReference type="NCBI Taxonomy" id="88036"/>
    <lineage>
        <taxon>Eukaryota</taxon>
        <taxon>Viridiplantae</taxon>
        <taxon>Streptophyta</taxon>
        <taxon>Embryophyta</taxon>
        <taxon>Tracheophyta</taxon>
        <taxon>Lycopodiopsida</taxon>
        <taxon>Selaginellales</taxon>
        <taxon>Selaginellaceae</taxon>
        <taxon>Selaginella</taxon>
    </lineage>
</organism>
<dbReference type="InParanoid" id="D8S0R6"/>
<dbReference type="GO" id="GO:0061631">
    <property type="term" value="F:ubiquitin conjugating enzyme activity"/>
    <property type="evidence" value="ECO:0000318"/>
    <property type="project" value="GO_Central"/>
</dbReference>
<dbReference type="KEGG" id="smo:SELMODRAFT_105943"/>
<dbReference type="InterPro" id="IPR000608">
    <property type="entry name" value="UBC"/>
</dbReference>
<sequence>MDEPSSEELDYVTALKPLQFGHAALLQNHYFRSSIHWDADLGNGSRSRRIAKELAGLATQLPLEFHSSIHVRVDEFRMDLLRALIIGPHDTPYENGIFLFDIFVGDGYPSSPPSVQFLTTAGGKVRFNPNLYHCGKVCLSLLGTWTGPSWQPGSSTLLQLLVSLQSLVFVSEPYYNEPGWEKSRPKDGSRHYESENYNYEQCFNTMMHSMVPALRSPDEVFKDLIAAHFRFKRRRIEEQCDKWSAMGWQQVQYPRGGRFLKSEDNIQWTTTTINNGKVMADAANEVRMELAKFLG</sequence>
<evidence type="ECO:0000313" key="4">
    <source>
        <dbReference type="EMBL" id="EFJ22097.1"/>
    </source>
</evidence>
<dbReference type="SUPFAM" id="SSF54495">
    <property type="entry name" value="UBC-like"/>
    <property type="match status" value="1"/>
</dbReference>
<proteinExistence type="predicted"/>
<keyword evidence="5" id="KW-1185">Reference proteome</keyword>